<dbReference type="EMBL" id="PZQS01000002">
    <property type="protein sequence ID" value="PVD35519.1"/>
    <property type="molecule type" value="Genomic_DNA"/>
</dbReference>
<gene>
    <name evidence="1" type="ORF">C0Q70_02482</name>
</gene>
<accession>A0A2T7PQ18</accession>
<evidence type="ECO:0000313" key="2">
    <source>
        <dbReference type="Proteomes" id="UP000245119"/>
    </source>
</evidence>
<reference evidence="1 2" key="1">
    <citation type="submission" date="2018-04" db="EMBL/GenBank/DDBJ databases">
        <title>The genome of golden apple snail Pomacea canaliculata provides insight into stress tolerance and invasive adaptation.</title>
        <authorList>
            <person name="Liu C."/>
            <person name="Liu B."/>
            <person name="Ren Y."/>
            <person name="Zhang Y."/>
            <person name="Wang H."/>
            <person name="Li S."/>
            <person name="Jiang F."/>
            <person name="Yin L."/>
            <person name="Zhang G."/>
            <person name="Qian W."/>
            <person name="Fan W."/>
        </authorList>
    </citation>
    <scope>NUCLEOTIDE SEQUENCE [LARGE SCALE GENOMIC DNA]</scope>
    <source>
        <strain evidence="1">SZHN2017</strain>
        <tissue evidence="1">Muscle</tissue>
    </source>
</reference>
<keyword evidence="2" id="KW-1185">Reference proteome</keyword>
<organism evidence="1 2">
    <name type="scientific">Pomacea canaliculata</name>
    <name type="common">Golden apple snail</name>
    <dbReference type="NCBI Taxonomy" id="400727"/>
    <lineage>
        <taxon>Eukaryota</taxon>
        <taxon>Metazoa</taxon>
        <taxon>Spiralia</taxon>
        <taxon>Lophotrochozoa</taxon>
        <taxon>Mollusca</taxon>
        <taxon>Gastropoda</taxon>
        <taxon>Caenogastropoda</taxon>
        <taxon>Architaenioglossa</taxon>
        <taxon>Ampullarioidea</taxon>
        <taxon>Ampullariidae</taxon>
        <taxon>Pomacea</taxon>
    </lineage>
</organism>
<comment type="caution">
    <text evidence="1">The sequence shown here is derived from an EMBL/GenBank/DDBJ whole genome shotgun (WGS) entry which is preliminary data.</text>
</comment>
<sequence>MPTGENVVCLMGVQIKHNFYQPPKNKRRRRRSHLTPRVVEVRGTGEDEVHRVVTRRLRRRREDNSSCLSADILQATRWRCGQTASLDTQMRDRQLVESLMFLGACRLGS</sequence>
<name>A0A2T7PQ18_POMCA</name>
<proteinExistence type="predicted"/>
<evidence type="ECO:0000313" key="1">
    <source>
        <dbReference type="EMBL" id="PVD35519.1"/>
    </source>
</evidence>
<dbReference type="AlphaFoldDB" id="A0A2T7PQ18"/>
<protein>
    <submittedName>
        <fullName evidence="1">Uncharacterized protein</fullName>
    </submittedName>
</protein>
<dbReference type="Proteomes" id="UP000245119">
    <property type="component" value="Linkage Group LG2"/>
</dbReference>